<evidence type="ECO:0000256" key="7">
    <source>
        <dbReference type="ARBA" id="ARBA00022729"/>
    </source>
</evidence>
<name>A0ABD2B1H2_VESSQ</name>
<evidence type="ECO:0000256" key="12">
    <source>
        <dbReference type="RuleBase" id="RU366029"/>
    </source>
</evidence>
<evidence type="ECO:0000256" key="1">
    <source>
        <dbReference type="ARBA" id="ARBA00002791"/>
    </source>
</evidence>
<dbReference type="Pfam" id="PF05817">
    <property type="entry name" value="Ribophorin_II"/>
    <property type="match status" value="1"/>
</dbReference>
<dbReference type="PANTHER" id="PTHR12640">
    <property type="entry name" value="RIBOPHORIN II"/>
    <property type="match status" value="1"/>
</dbReference>
<evidence type="ECO:0000259" key="13">
    <source>
        <dbReference type="Pfam" id="PF05817"/>
    </source>
</evidence>
<dbReference type="InterPro" id="IPR056790">
    <property type="entry name" value="Ribophorin_II_C"/>
</dbReference>
<keyword evidence="10 12" id="KW-0472">Membrane</keyword>
<keyword evidence="6 12" id="KW-0812">Transmembrane</keyword>
<feature type="domain" description="Ribophorin II C-terminal" evidence="16">
    <location>
        <begin position="563"/>
        <end position="660"/>
    </location>
</feature>
<evidence type="ECO:0000313" key="18">
    <source>
        <dbReference type="Proteomes" id="UP001607302"/>
    </source>
</evidence>
<evidence type="ECO:0000259" key="15">
    <source>
        <dbReference type="Pfam" id="PF23861"/>
    </source>
</evidence>
<evidence type="ECO:0000259" key="16">
    <source>
        <dbReference type="Pfam" id="PF25147"/>
    </source>
</evidence>
<dbReference type="GO" id="GO:0006487">
    <property type="term" value="P:protein N-linked glycosylation"/>
    <property type="evidence" value="ECO:0007669"/>
    <property type="project" value="UniProtKB-UniRule"/>
</dbReference>
<comment type="subunit">
    <text evidence="11">Component of the oligosaccharyltransferase (OST) complex. OST exists in two different complex forms which contain common core subunits RPN1, RPN2, OST48, OST4, DAD1 and TMEM258, either STT3A or STT3B as catalytic subunits, and form-specific accessory subunits. STT3A complex assembly occurs through the formation of 3 subcomplexes. Subcomplex 1 contains RPN1 and TMEM258, subcomplex 2 contains the STT3A-specific subunits STT3A, DC2/OSTC, and KCP2 as well as the core subunit OST4, and subcomplex 3 contains RPN2, DAD1, and OST48. The STT3A complex can form stable complexes with the Sec61 complex or with both the Sec61 and TRAP complexes. Interacts with DDI2. Interacts with TMEM35A/NACHO.</text>
</comment>
<dbReference type="GO" id="GO:0008250">
    <property type="term" value="C:oligosaccharyltransferase complex"/>
    <property type="evidence" value="ECO:0007669"/>
    <property type="project" value="UniProtKB-UniRule"/>
</dbReference>
<dbReference type="PANTHER" id="PTHR12640:SF0">
    <property type="entry name" value="DOLICHYL-DIPHOSPHOOLIGOSACCHARIDE--PROTEIN GLYCOSYLTRANSFERASE SUBUNIT 2"/>
    <property type="match status" value="1"/>
</dbReference>
<feature type="domain" description="Ribophorin II third" evidence="14">
    <location>
        <begin position="399"/>
        <end position="529"/>
    </location>
</feature>
<dbReference type="InterPro" id="IPR055373">
    <property type="entry name" value="Ribophorin_II_N"/>
</dbReference>
<feature type="domain" description="Ribophorin II second" evidence="15">
    <location>
        <begin position="280"/>
        <end position="390"/>
    </location>
</feature>
<comment type="function">
    <text evidence="1 12">Subunit of the oligosaccharyl transferase (OST) complex that catalyzes the initial transfer of a defined glycan (Glc(3)Man(9)GlcNAc(2) in eukaryotes) from the lipid carrier dolichol-pyrophosphate to an asparagine residue within an Asn-X-Ser/Thr consensus motif in nascent polypeptide chains, the first step in protein N-glycosylation. N-glycosylation occurs cotranslationally and the complex associates with the Sec61 complex at the channel-forming translocon complex that mediates protein translocation across the endoplasmic reticulum (ER). All subunits are required for a maximal enzyme activity.</text>
</comment>
<feature type="transmembrane region" description="Helical" evidence="12">
    <location>
        <begin position="634"/>
        <end position="654"/>
    </location>
</feature>
<dbReference type="Pfam" id="PF25147">
    <property type="entry name" value="Ribophorin_II_C"/>
    <property type="match status" value="1"/>
</dbReference>
<sequence length="665" mass="73900">MMAAILLFLMISILSANCTVTQTIPSVISYLSENDKIRFKNVINPGLNLQDPITTYYSVYGYKLLQETIPDKEKICNYLSKSVGNGNDVVPETAFYVISMWKIIDTCQDLPIPAITKVLMNTIEKDTSTFAELYFAINTLTLLSQKLTTEKSEKLAKTLQVALRKDDSLWNLGYTFHIASDLGPAGTFAFDRIEDAIIQADEVNGKFLQFEGGLSITSFLVNGIFKLSSSLKKTPPLTSSQIVKLTNYLLSRRSVQTPKGVVSLLSALNTLAVNKDETLVCITLPEEGVVVSSKQPLVIIKVCDIFGKPLPTVPTVIANFAKKVEDNTVIINKETLQSSTADKLISLFSNFLLLNRTLFTMDFMKAKPDRGFYKISVSAASVTSTIKIKVLSEVVVDYLEVGTGDADQTTQPKLARVTYPEKLSHKIEADSQQKLVVRFLLKDSANKKSMRVHQAFIRLSSAFITNTYNDNEITFVSEPDNAHVYKFDMPLAVAAVNFGYRSGDYNIDLIVGDAVLSNSFEWTIATVNLKFPDAVVTESNEKNVFFKQKADIYATRPEIKHMFREPEKRPPAFVSNLFTGLCLAPAFLLIILWAKLGVNISNFPLSISAVTFHLGLGGIFLLFGIFWLKLNMFVTLRYLLGLGVVTFLAGNKLLSNIAHKHKLSH</sequence>
<comment type="pathway">
    <text evidence="3 12">Protein modification; protein glycosylation.</text>
</comment>
<comment type="similarity">
    <text evidence="4 12">Belongs to the SWP1 family.</text>
</comment>
<dbReference type="EMBL" id="JAUDFV010000133">
    <property type="protein sequence ID" value="KAL2726561.1"/>
    <property type="molecule type" value="Genomic_DNA"/>
</dbReference>
<evidence type="ECO:0000256" key="4">
    <source>
        <dbReference type="ARBA" id="ARBA00009038"/>
    </source>
</evidence>
<dbReference type="Pfam" id="PF23860">
    <property type="entry name" value="Ribophorin_II_3rd"/>
    <property type="match status" value="1"/>
</dbReference>
<proteinExistence type="inferred from homology"/>
<dbReference type="InterPro" id="IPR008814">
    <property type="entry name" value="Swp1"/>
</dbReference>
<feature type="chain" id="PRO_5044530268" description="Dolichyl-diphosphooligosaccharide--protein glycosyltransferase subunit 2" evidence="12">
    <location>
        <begin position="17"/>
        <end position="665"/>
    </location>
</feature>
<evidence type="ECO:0000256" key="2">
    <source>
        <dbReference type="ARBA" id="ARBA00004477"/>
    </source>
</evidence>
<evidence type="ECO:0000256" key="10">
    <source>
        <dbReference type="ARBA" id="ARBA00023136"/>
    </source>
</evidence>
<organism evidence="17 18">
    <name type="scientific">Vespula squamosa</name>
    <name type="common">Southern yellow jacket</name>
    <name type="synonym">Wasp</name>
    <dbReference type="NCBI Taxonomy" id="30214"/>
    <lineage>
        <taxon>Eukaryota</taxon>
        <taxon>Metazoa</taxon>
        <taxon>Ecdysozoa</taxon>
        <taxon>Arthropoda</taxon>
        <taxon>Hexapoda</taxon>
        <taxon>Insecta</taxon>
        <taxon>Pterygota</taxon>
        <taxon>Neoptera</taxon>
        <taxon>Endopterygota</taxon>
        <taxon>Hymenoptera</taxon>
        <taxon>Apocrita</taxon>
        <taxon>Aculeata</taxon>
        <taxon>Vespoidea</taxon>
        <taxon>Vespidae</taxon>
        <taxon>Vespinae</taxon>
        <taxon>Vespula</taxon>
    </lineage>
</organism>
<evidence type="ECO:0000256" key="9">
    <source>
        <dbReference type="ARBA" id="ARBA00022989"/>
    </source>
</evidence>
<protein>
    <recommendedName>
        <fullName evidence="5 12">Dolichyl-diphosphooligosaccharide--protein glycosyltransferase subunit 2</fullName>
    </recommendedName>
    <alternativeName>
        <fullName evidence="12">Ribophorin-2</fullName>
    </alternativeName>
</protein>
<evidence type="ECO:0000256" key="3">
    <source>
        <dbReference type="ARBA" id="ARBA00004922"/>
    </source>
</evidence>
<comment type="caution">
    <text evidence="17">The sequence shown here is derived from an EMBL/GenBank/DDBJ whole genome shotgun (WGS) entry which is preliminary data.</text>
</comment>
<evidence type="ECO:0000259" key="14">
    <source>
        <dbReference type="Pfam" id="PF23860"/>
    </source>
</evidence>
<dbReference type="Proteomes" id="UP001607302">
    <property type="component" value="Unassembled WGS sequence"/>
</dbReference>
<keyword evidence="18" id="KW-1185">Reference proteome</keyword>
<evidence type="ECO:0000313" key="17">
    <source>
        <dbReference type="EMBL" id="KAL2726561.1"/>
    </source>
</evidence>
<dbReference type="InterPro" id="IPR055374">
    <property type="entry name" value="Ribophorin_II_3rd"/>
</dbReference>
<keyword evidence="7 12" id="KW-0732">Signal</keyword>
<dbReference type="Pfam" id="PF23861">
    <property type="entry name" value="Ribophorin_II_2nd"/>
    <property type="match status" value="1"/>
</dbReference>
<reference evidence="17 18" key="1">
    <citation type="journal article" date="2024" name="Ann. Entomol. Soc. Am.">
        <title>Genomic analyses of the southern and eastern yellowjacket wasps (Hymenoptera: Vespidae) reveal evolutionary signatures of social life.</title>
        <authorList>
            <person name="Catto M.A."/>
            <person name="Caine P.B."/>
            <person name="Orr S.E."/>
            <person name="Hunt B.G."/>
            <person name="Goodisman M.A.D."/>
        </authorList>
    </citation>
    <scope>NUCLEOTIDE SEQUENCE [LARGE SCALE GENOMIC DNA]</scope>
    <source>
        <strain evidence="17">233</strain>
        <tissue evidence="17">Head and thorax</tissue>
    </source>
</reference>
<feature type="domain" description="Ribophorin II N-terminal" evidence="13">
    <location>
        <begin position="31"/>
        <end position="272"/>
    </location>
</feature>
<evidence type="ECO:0000256" key="6">
    <source>
        <dbReference type="ARBA" id="ARBA00022692"/>
    </source>
</evidence>
<keyword evidence="9 12" id="KW-1133">Transmembrane helix</keyword>
<evidence type="ECO:0000256" key="11">
    <source>
        <dbReference type="ARBA" id="ARBA00046750"/>
    </source>
</evidence>
<feature type="transmembrane region" description="Helical" evidence="12">
    <location>
        <begin position="605"/>
        <end position="628"/>
    </location>
</feature>
<evidence type="ECO:0000256" key="5">
    <source>
        <dbReference type="ARBA" id="ARBA00017612"/>
    </source>
</evidence>
<keyword evidence="8 12" id="KW-0256">Endoplasmic reticulum</keyword>
<comment type="subcellular location">
    <subcellularLocation>
        <location evidence="2 12">Endoplasmic reticulum membrane</location>
        <topology evidence="2 12">Multi-pass membrane protein</topology>
    </subcellularLocation>
</comment>
<dbReference type="AlphaFoldDB" id="A0ABD2B1H2"/>
<feature type="signal peptide" evidence="12">
    <location>
        <begin position="1"/>
        <end position="16"/>
    </location>
</feature>
<accession>A0ABD2B1H2</accession>
<gene>
    <name evidence="17" type="ORF">V1478_006839</name>
</gene>
<feature type="transmembrane region" description="Helical" evidence="12">
    <location>
        <begin position="573"/>
        <end position="593"/>
    </location>
</feature>
<dbReference type="InterPro" id="IPR055375">
    <property type="entry name" value="Ribophorin_II_2nd"/>
</dbReference>
<evidence type="ECO:0000256" key="8">
    <source>
        <dbReference type="ARBA" id="ARBA00022824"/>
    </source>
</evidence>